<dbReference type="GeneID" id="68616455"/>
<evidence type="ECO:0000256" key="2">
    <source>
        <dbReference type="SAM" id="Phobius"/>
    </source>
</evidence>
<feature type="transmembrane region" description="Helical" evidence="2">
    <location>
        <begin position="147"/>
        <end position="166"/>
    </location>
</feature>
<feature type="transmembrane region" description="Helical" evidence="2">
    <location>
        <begin position="243"/>
        <end position="265"/>
    </location>
</feature>
<feature type="transmembrane region" description="Helical" evidence="2">
    <location>
        <begin position="271"/>
        <end position="290"/>
    </location>
</feature>
<keyword evidence="4" id="KW-1185">Reference proteome</keyword>
<proteinExistence type="predicted"/>
<comment type="caution">
    <text evidence="3">The sequence shown here is derived from an EMBL/GenBank/DDBJ whole genome shotgun (WGS) entry which is preliminary data.</text>
</comment>
<dbReference type="Proteomes" id="UP001501729">
    <property type="component" value="Unassembled WGS sequence"/>
</dbReference>
<organism evidence="3 4">
    <name type="scientific">Haladaptatus pallidirubidus</name>
    <dbReference type="NCBI Taxonomy" id="1008152"/>
    <lineage>
        <taxon>Archaea</taxon>
        <taxon>Methanobacteriati</taxon>
        <taxon>Methanobacteriota</taxon>
        <taxon>Stenosarchaea group</taxon>
        <taxon>Halobacteria</taxon>
        <taxon>Halobacteriales</taxon>
        <taxon>Haladaptataceae</taxon>
        <taxon>Haladaptatus</taxon>
    </lineage>
</organism>
<dbReference type="InterPro" id="IPR045782">
    <property type="entry name" value="TrbL_3"/>
</dbReference>
<feature type="transmembrane region" description="Helical" evidence="2">
    <location>
        <begin position="302"/>
        <end position="324"/>
    </location>
</feature>
<accession>A0AAV3UP90</accession>
<evidence type="ECO:0000313" key="3">
    <source>
        <dbReference type="EMBL" id="GAA5061756.1"/>
    </source>
</evidence>
<feature type="compositionally biased region" description="Basic and acidic residues" evidence="1">
    <location>
        <begin position="376"/>
        <end position="394"/>
    </location>
</feature>
<keyword evidence="2" id="KW-0812">Transmembrane</keyword>
<evidence type="ECO:0000313" key="4">
    <source>
        <dbReference type="Proteomes" id="UP001501729"/>
    </source>
</evidence>
<name>A0AAV3UP90_9EURY</name>
<protein>
    <submittedName>
        <fullName evidence="3">Uncharacterized protein</fullName>
    </submittedName>
</protein>
<feature type="transmembrane region" description="Helical" evidence="2">
    <location>
        <begin position="336"/>
        <end position="359"/>
    </location>
</feature>
<dbReference type="Pfam" id="PF19590">
    <property type="entry name" value="TrbL_3"/>
    <property type="match status" value="1"/>
</dbReference>
<feature type="compositionally biased region" description="Low complexity" evidence="1">
    <location>
        <begin position="44"/>
        <end position="60"/>
    </location>
</feature>
<dbReference type="EMBL" id="BAABKX010000022">
    <property type="protein sequence ID" value="GAA5061756.1"/>
    <property type="molecule type" value="Genomic_DNA"/>
</dbReference>
<evidence type="ECO:0000256" key="1">
    <source>
        <dbReference type="SAM" id="MobiDB-lite"/>
    </source>
</evidence>
<sequence>MHANTRRVLVVSLAIILLIPMLITSATAATPHSSHPMFQATPPNGSAANNSTTTTLANGSHAPGSGSSGSGGFGGFMPDIPGPRETAKIAVNFLAGTWLVEQITTAIEEFINAFTGFIVGTPFPTNDGYLGILGYPVENQNPNWNDIFWQLYVPFVGSTSMVLLVLNHWFSAIKVTAPGIGRDLDGGDLLIKTTAGGMFIGLWWQIGTAIARLNNAFATTLAPSGAEMATTLNGLAKLASGGILTIILTQGASLSEIFALAIMFGTRHALLILYQVCMPILVIMALTAPAEWIRGFFARLAWHYLTLLILVFPAAFLLRLGLIIDFDFGFGVLGDMLVGMGFLGGAILSIAILGWTSIATRRYAGKMSKAAGNSRPTKEGMEKSYERAKERKESTTNWLHNRRQNLRAIRSDGGTDDSSPEPRKSPVTRQGSQPEMAPSRPNESMRKRRNEGGWRLSGRKGYTDD</sequence>
<feature type="region of interest" description="Disordered" evidence="1">
    <location>
        <begin position="369"/>
        <end position="465"/>
    </location>
</feature>
<keyword evidence="2" id="KW-1133">Transmembrane helix</keyword>
<feature type="region of interest" description="Disordered" evidence="1">
    <location>
        <begin position="32"/>
        <end position="68"/>
    </location>
</feature>
<dbReference type="AlphaFoldDB" id="A0AAV3UP90"/>
<reference evidence="3 4" key="1">
    <citation type="journal article" date="2019" name="Int. J. Syst. Evol. Microbiol.">
        <title>The Global Catalogue of Microorganisms (GCM) 10K type strain sequencing project: providing services to taxonomists for standard genome sequencing and annotation.</title>
        <authorList>
            <consortium name="The Broad Institute Genomics Platform"/>
            <consortium name="The Broad Institute Genome Sequencing Center for Infectious Disease"/>
            <person name="Wu L."/>
            <person name="Ma J."/>
        </authorList>
    </citation>
    <scope>NUCLEOTIDE SEQUENCE [LARGE SCALE GENOMIC DNA]</scope>
    <source>
        <strain evidence="3 4">JCM 17504</strain>
    </source>
</reference>
<keyword evidence="2" id="KW-0472">Membrane</keyword>
<gene>
    <name evidence="3" type="ORF">GCM10025751_48190</name>
</gene>
<dbReference type="RefSeq" id="WP_227778092.1">
    <property type="nucleotide sequence ID" value="NZ_BAABKX010000022.1"/>
</dbReference>